<comment type="pathway">
    <text evidence="1">Amine and polyamine biosynthesis; ectoine biosynthesis; L-ectoine from L-aspartate 4-semialdehyde: step 3/3.</text>
</comment>
<dbReference type="PANTHER" id="PTHR39289:SF1">
    <property type="entry name" value="L-ECTOINE SYNTHASE"/>
    <property type="match status" value="1"/>
</dbReference>
<evidence type="ECO:0000256" key="1">
    <source>
        <dbReference type="ARBA" id="ARBA00005181"/>
    </source>
</evidence>
<dbReference type="GO" id="GO:0033990">
    <property type="term" value="F:ectoine synthase activity"/>
    <property type="evidence" value="ECO:0007669"/>
    <property type="project" value="UniProtKB-EC"/>
</dbReference>
<dbReference type="CDD" id="cd06978">
    <property type="entry name" value="cupin_EctC"/>
    <property type="match status" value="1"/>
</dbReference>
<evidence type="ECO:0000256" key="3">
    <source>
        <dbReference type="ARBA" id="ARBA00013192"/>
    </source>
</evidence>
<organism evidence="9">
    <name type="scientific">freshwater metagenome</name>
    <dbReference type="NCBI Taxonomy" id="449393"/>
    <lineage>
        <taxon>unclassified sequences</taxon>
        <taxon>metagenomes</taxon>
        <taxon>ecological metagenomes</taxon>
    </lineage>
</organism>
<dbReference type="EC" id="4.2.1.108" evidence="3"/>
<evidence type="ECO:0000313" key="9">
    <source>
        <dbReference type="EMBL" id="CAB4659132.1"/>
    </source>
</evidence>
<dbReference type="AlphaFoldDB" id="A0A6J6LBW9"/>
<dbReference type="UniPathway" id="UPA00067">
    <property type="reaction ID" value="UER00123"/>
</dbReference>
<evidence type="ECO:0000256" key="6">
    <source>
        <dbReference type="ARBA" id="ARBA00033271"/>
    </source>
</evidence>
<evidence type="ECO:0000256" key="5">
    <source>
        <dbReference type="ARBA" id="ARBA00023239"/>
    </source>
</evidence>
<dbReference type="PANTHER" id="PTHR39289">
    <property type="match status" value="1"/>
</dbReference>
<dbReference type="InterPro" id="IPR011051">
    <property type="entry name" value="RmlC_Cupin_sf"/>
</dbReference>
<name>A0A6J6LBW9_9ZZZZ</name>
<gene>
    <name evidence="8" type="ORF">UFOPK2171_00926</name>
    <name evidence="9" type="ORF">UFOPK2237_00960</name>
</gene>
<dbReference type="InterPro" id="IPR010462">
    <property type="entry name" value="Ectoine_synth"/>
</dbReference>
<sequence length="126" mass="14252">MIVTYKEDLVGGPRHRKVSTGTSLRMLTREDGVGFSFHDTELEAGTTTTLQYKNHIEANYIIDGTGELENLETGEIFEVRPGMTYTLDKHDRHQMRSHTKLRIICVFTPALVGTEVHDEDGSYPLL</sequence>
<comment type="similarity">
    <text evidence="2">Belongs to the ectoine synthase family.</text>
</comment>
<dbReference type="Gene3D" id="2.60.120.10">
    <property type="entry name" value="Jelly Rolls"/>
    <property type="match status" value="1"/>
</dbReference>
<dbReference type="SUPFAM" id="SSF51182">
    <property type="entry name" value="RmlC-like cupins"/>
    <property type="match status" value="1"/>
</dbReference>
<proteinExistence type="inferred from homology"/>
<protein>
    <recommendedName>
        <fullName evidence="4">L-ectoine synthase</fullName>
        <ecNumber evidence="3">4.2.1.108</ecNumber>
    </recommendedName>
    <alternativeName>
        <fullName evidence="6">N-acetyldiaminobutyrate dehydratase</fullName>
    </alternativeName>
</protein>
<dbReference type="GO" id="GO:0019491">
    <property type="term" value="P:ectoine biosynthetic process"/>
    <property type="evidence" value="ECO:0007669"/>
    <property type="project" value="UniProtKB-UniPathway"/>
</dbReference>
<accession>A0A6J6LBW9</accession>
<evidence type="ECO:0000256" key="2">
    <source>
        <dbReference type="ARBA" id="ARBA00009637"/>
    </source>
</evidence>
<evidence type="ECO:0000313" key="8">
    <source>
        <dbReference type="EMBL" id="CAB4656526.1"/>
    </source>
</evidence>
<evidence type="ECO:0000256" key="7">
    <source>
        <dbReference type="ARBA" id="ARBA00048714"/>
    </source>
</evidence>
<dbReference type="InterPro" id="IPR014710">
    <property type="entry name" value="RmlC-like_jellyroll"/>
</dbReference>
<evidence type="ECO:0000256" key="4">
    <source>
        <dbReference type="ARBA" id="ARBA00019707"/>
    </source>
</evidence>
<comment type="catalytic activity">
    <reaction evidence="7">
        <text>(2S)-4-acetamido-2-aminobutanoate = L-ectoine + H2O</text>
        <dbReference type="Rhea" id="RHEA:17281"/>
        <dbReference type="ChEBI" id="CHEBI:15377"/>
        <dbReference type="ChEBI" id="CHEBI:58515"/>
        <dbReference type="ChEBI" id="CHEBI:58929"/>
        <dbReference type="EC" id="4.2.1.108"/>
    </reaction>
</comment>
<dbReference type="EMBL" id="CAEZWD010000149">
    <property type="protein sequence ID" value="CAB4656526.1"/>
    <property type="molecule type" value="Genomic_DNA"/>
</dbReference>
<reference evidence="9" key="1">
    <citation type="submission" date="2020-05" db="EMBL/GenBank/DDBJ databases">
        <authorList>
            <person name="Chiriac C."/>
            <person name="Salcher M."/>
            <person name="Ghai R."/>
            <person name="Kavagutti S V."/>
        </authorList>
    </citation>
    <scope>NUCLEOTIDE SEQUENCE</scope>
</reference>
<keyword evidence="5" id="KW-0456">Lyase</keyword>
<dbReference type="EMBL" id="CAEZWI010000133">
    <property type="protein sequence ID" value="CAB4659132.1"/>
    <property type="molecule type" value="Genomic_DNA"/>
</dbReference>
<dbReference type="NCBIfam" id="NF009806">
    <property type="entry name" value="PRK13290.1"/>
    <property type="match status" value="1"/>
</dbReference>
<dbReference type="Pfam" id="PF06339">
    <property type="entry name" value="Ectoine_synth"/>
    <property type="match status" value="1"/>
</dbReference>